<dbReference type="STRING" id="1219011.GCA_001895045_00510"/>
<evidence type="ECO:0000313" key="1">
    <source>
        <dbReference type="EMBL" id="SQI29084.1"/>
    </source>
</evidence>
<dbReference type="AlphaFoldDB" id="A0A2X4WY74"/>
<sequence>MPPAAAGYLRRLTRRLTEDIEELDAEEMAESSHSTGAVPVVQCTRGQEVTMFGRLRSVESCSKAAAPTVQAEFFDGTDSLLLVWIGRRRIPGIETGKTLLVRGRVGERDGRRVIYNPYYELRGPA</sequence>
<dbReference type="RefSeq" id="WP_072698471.1">
    <property type="nucleotide sequence ID" value="NZ_JAFBBL010000001.1"/>
</dbReference>
<dbReference type="PIRSF" id="PIRSF006910">
    <property type="entry name" value="NA_bind_Rv2694c_prd"/>
    <property type="match status" value="1"/>
</dbReference>
<dbReference type="InterPro" id="IPR016499">
    <property type="entry name" value="NucleicA-bd_Rv2694c_prd"/>
</dbReference>
<keyword evidence="2" id="KW-1185">Reference proteome</keyword>
<dbReference type="Proteomes" id="UP000249091">
    <property type="component" value="Chromosome 1"/>
</dbReference>
<dbReference type="InterPro" id="IPR012340">
    <property type="entry name" value="NA-bd_OB-fold"/>
</dbReference>
<protein>
    <submittedName>
        <fullName evidence="1">Nucleic acid binding protein</fullName>
    </submittedName>
</protein>
<organism evidence="1 2">
    <name type="scientific">Rhodococcus coprophilus</name>
    <dbReference type="NCBI Taxonomy" id="38310"/>
    <lineage>
        <taxon>Bacteria</taxon>
        <taxon>Bacillati</taxon>
        <taxon>Actinomycetota</taxon>
        <taxon>Actinomycetes</taxon>
        <taxon>Mycobacteriales</taxon>
        <taxon>Nocardiaceae</taxon>
        <taxon>Rhodococcus</taxon>
    </lineage>
</organism>
<dbReference type="KEGG" id="rcr:NCTC10994_00790"/>
<dbReference type="Gene3D" id="2.40.50.140">
    <property type="entry name" value="Nucleic acid-binding proteins"/>
    <property type="match status" value="1"/>
</dbReference>
<gene>
    <name evidence="1" type="ORF">NCTC10994_00790</name>
</gene>
<proteinExistence type="predicted"/>
<accession>A0A2X4WY74</accession>
<evidence type="ECO:0000313" key="2">
    <source>
        <dbReference type="Proteomes" id="UP000249091"/>
    </source>
</evidence>
<dbReference type="CDD" id="cd04488">
    <property type="entry name" value="RecG_wedge_OBF"/>
    <property type="match status" value="1"/>
</dbReference>
<reference evidence="1 2" key="1">
    <citation type="submission" date="2018-06" db="EMBL/GenBank/DDBJ databases">
        <authorList>
            <consortium name="Pathogen Informatics"/>
            <person name="Doyle S."/>
        </authorList>
    </citation>
    <scope>NUCLEOTIDE SEQUENCE [LARGE SCALE GENOMIC DNA]</scope>
    <source>
        <strain evidence="1 2">NCTC10994</strain>
    </source>
</reference>
<dbReference type="EMBL" id="LS483468">
    <property type="protein sequence ID" value="SQI29084.1"/>
    <property type="molecule type" value="Genomic_DNA"/>
</dbReference>
<name>A0A2X4WY74_9NOCA</name>